<feature type="domain" description="AMP-dependent synthetase/ligase" evidence="5">
    <location>
        <begin position="8"/>
        <end position="48"/>
    </location>
</feature>
<evidence type="ECO:0000256" key="4">
    <source>
        <dbReference type="ARBA" id="ARBA00026121"/>
    </source>
</evidence>
<dbReference type="EC" id="6.2.1.3" evidence="4"/>
<evidence type="ECO:0000259" key="5">
    <source>
        <dbReference type="Pfam" id="PF00501"/>
    </source>
</evidence>
<dbReference type="InterPro" id="IPR020845">
    <property type="entry name" value="AMP-binding_CS"/>
</dbReference>
<dbReference type="InterPro" id="IPR042099">
    <property type="entry name" value="ANL_N_sf"/>
</dbReference>
<dbReference type="PANTHER" id="PTHR43272">
    <property type="entry name" value="LONG-CHAIN-FATTY-ACID--COA LIGASE"/>
    <property type="match status" value="1"/>
</dbReference>
<reference evidence="6 7" key="1">
    <citation type="submission" date="2021-06" db="EMBL/GenBank/DDBJ databases">
        <authorList>
            <person name="Palmer J.M."/>
        </authorList>
    </citation>
    <scope>NUCLEOTIDE SEQUENCE [LARGE SCALE GENOMIC DNA]</scope>
    <source>
        <strain evidence="6 7">XC_2019</strain>
        <tissue evidence="6">Muscle</tissue>
    </source>
</reference>
<dbReference type="PRINTS" id="PR00154">
    <property type="entry name" value="AMPBINDING"/>
</dbReference>
<dbReference type="EMBL" id="JAHRIN010063016">
    <property type="protein sequence ID" value="MEQ2213714.1"/>
    <property type="molecule type" value="Genomic_DNA"/>
</dbReference>
<keyword evidence="7" id="KW-1185">Reference proteome</keyword>
<gene>
    <name evidence="6" type="primary">ACSL1_1</name>
    <name evidence="6" type="ORF">XENOCAPTIV_019734</name>
</gene>
<dbReference type="PANTHER" id="PTHR43272:SF28">
    <property type="entry name" value="LONG-CHAIN-FATTY-ACID--COA LIGASE 1"/>
    <property type="match status" value="1"/>
</dbReference>
<dbReference type="InterPro" id="IPR000873">
    <property type="entry name" value="AMP-dep_synth/lig_dom"/>
</dbReference>
<evidence type="ECO:0000256" key="1">
    <source>
        <dbReference type="ARBA" id="ARBA00022598"/>
    </source>
</evidence>
<protein>
    <recommendedName>
        <fullName evidence="4">long-chain-fatty-acid--CoA ligase</fullName>
        <ecNumber evidence="4">6.2.1.3</ecNumber>
    </recommendedName>
</protein>
<dbReference type="Proteomes" id="UP001434883">
    <property type="component" value="Unassembled WGS sequence"/>
</dbReference>
<evidence type="ECO:0000256" key="3">
    <source>
        <dbReference type="ARBA" id="ARBA00023098"/>
    </source>
</evidence>
<dbReference type="PROSITE" id="PS00455">
    <property type="entry name" value="AMP_BINDING"/>
    <property type="match status" value="1"/>
</dbReference>
<dbReference type="Gene3D" id="3.40.50.12780">
    <property type="entry name" value="N-terminal domain of ligase-like"/>
    <property type="match status" value="1"/>
</dbReference>
<dbReference type="InterPro" id="IPR020459">
    <property type="entry name" value="AMP-binding"/>
</dbReference>
<accession>A0ABV0RZU7</accession>
<organism evidence="6 7">
    <name type="scientific">Xenoophorus captivus</name>
    <dbReference type="NCBI Taxonomy" id="1517983"/>
    <lineage>
        <taxon>Eukaryota</taxon>
        <taxon>Metazoa</taxon>
        <taxon>Chordata</taxon>
        <taxon>Craniata</taxon>
        <taxon>Vertebrata</taxon>
        <taxon>Euteleostomi</taxon>
        <taxon>Actinopterygii</taxon>
        <taxon>Neopterygii</taxon>
        <taxon>Teleostei</taxon>
        <taxon>Neoteleostei</taxon>
        <taxon>Acanthomorphata</taxon>
        <taxon>Ovalentaria</taxon>
        <taxon>Atherinomorphae</taxon>
        <taxon>Cyprinodontiformes</taxon>
        <taxon>Goodeidae</taxon>
        <taxon>Xenoophorus</taxon>
    </lineage>
</organism>
<evidence type="ECO:0000256" key="2">
    <source>
        <dbReference type="ARBA" id="ARBA00022832"/>
    </source>
</evidence>
<comment type="caution">
    <text evidence="6">The sequence shown here is derived from an EMBL/GenBank/DDBJ whole genome shotgun (WGS) entry which is preliminary data.</text>
</comment>
<feature type="non-terminal residue" evidence="6">
    <location>
        <position position="53"/>
    </location>
</feature>
<proteinExistence type="predicted"/>
<keyword evidence="3" id="KW-0443">Lipid metabolism</keyword>
<evidence type="ECO:0000313" key="6">
    <source>
        <dbReference type="EMBL" id="MEQ2213714.1"/>
    </source>
</evidence>
<sequence>AIGQANYEQPVPPQPDDMAVICFTSGTTGSPKGAMLTHRNIVSNCSSFIKLTE</sequence>
<feature type="non-terminal residue" evidence="6">
    <location>
        <position position="1"/>
    </location>
</feature>
<keyword evidence="1 6" id="KW-0436">Ligase</keyword>
<evidence type="ECO:0000313" key="7">
    <source>
        <dbReference type="Proteomes" id="UP001434883"/>
    </source>
</evidence>
<name>A0ABV0RZU7_9TELE</name>
<dbReference type="SUPFAM" id="SSF56801">
    <property type="entry name" value="Acetyl-CoA synthetase-like"/>
    <property type="match status" value="1"/>
</dbReference>
<dbReference type="Pfam" id="PF00501">
    <property type="entry name" value="AMP-binding"/>
    <property type="match status" value="1"/>
</dbReference>
<keyword evidence="2" id="KW-0276">Fatty acid metabolism</keyword>
<dbReference type="GO" id="GO:0016874">
    <property type="term" value="F:ligase activity"/>
    <property type="evidence" value="ECO:0007669"/>
    <property type="project" value="UniProtKB-KW"/>
</dbReference>